<keyword evidence="3" id="KW-1185">Reference proteome</keyword>
<evidence type="ECO:0000313" key="3">
    <source>
        <dbReference type="Proteomes" id="UP001367508"/>
    </source>
</evidence>
<name>A0AAN9QBB6_CANGL</name>
<comment type="caution">
    <text evidence="2">The sequence shown here is derived from an EMBL/GenBank/DDBJ whole genome shotgun (WGS) entry which is preliminary data.</text>
</comment>
<keyword evidence="1" id="KW-0472">Membrane</keyword>
<sequence length="181" mass="20319">MVKAKVGLRLVGTNSISLTFFFAFMMLFVALRTKVISDCGLVAWCKRFEEVEAKATLRHQAAESGLPSKSLTPLENASVAWEIASALYLINPRHALLKSQIHIRGKPFQKLFKPVQFRPWDLCGLMVPGMPRALIPIPSLKPNQPRHTSPLFLACSTETYHGSSVTLPYSVFILYYKGLIW</sequence>
<dbReference type="AlphaFoldDB" id="A0AAN9QBB6"/>
<reference evidence="2 3" key="1">
    <citation type="submission" date="2024-01" db="EMBL/GenBank/DDBJ databases">
        <title>The genomes of 5 underutilized Papilionoideae crops provide insights into root nodulation and disease resistanc.</title>
        <authorList>
            <person name="Jiang F."/>
        </authorList>
    </citation>
    <scope>NUCLEOTIDE SEQUENCE [LARGE SCALE GENOMIC DNA]</scope>
    <source>
        <strain evidence="2">LVBAO_FW01</strain>
        <tissue evidence="2">Leaves</tissue>
    </source>
</reference>
<feature type="transmembrane region" description="Helical" evidence="1">
    <location>
        <begin position="12"/>
        <end position="31"/>
    </location>
</feature>
<accession>A0AAN9QBB6</accession>
<organism evidence="2 3">
    <name type="scientific">Canavalia gladiata</name>
    <name type="common">Sword bean</name>
    <name type="synonym">Dolichos gladiatus</name>
    <dbReference type="NCBI Taxonomy" id="3824"/>
    <lineage>
        <taxon>Eukaryota</taxon>
        <taxon>Viridiplantae</taxon>
        <taxon>Streptophyta</taxon>
        <taxon>Embryophyta</taxon>
        <taxon>Tracheophyta</taxon>
        <taxon>Spermatophyta</taxon>
        <taxon>Magnoliopsida</taxon>
        <taxon>eudicotyledons</taxon>
        <taxon>Gunneridae</taxon>
        <taxon>Pentapetalae</taxon>
        <taxon>rosids</taxon>
        <taxon>fabids</taxon>
        <taxon>Fabales</taxon>
        <taxon>Fabaceae</taxon>
        <taxon>Papilionoideae</taxon>
        <taxon>50 kb inversion clade</taxon>
        <taxon>NPAAA clade</taxon>
        <taxon>indigoferoid/millettioid clade</taxon>
        <taxon>Phaseoleae</taxon>
        <taxon>Canavalia</taxon>
    </lineage>
</organism>
<keyword evidence="1" id="KW-0812">Transmembrane</keyword>
<protein>
    <submittedName>
        <fullName evidence="2">Uncharacterized protein</fullName>
    </submittedName>
</protein>
<evidence type="ECO:0000256" key="1">
    <source>
        <dbReference type="SAM" id="Phobius"/>
    </source>
</evidence>
<proteinExistence type="predicted"/>
<keyword evidence="1" id="KW-1133">Transmembrane helix</keyword>
<gene>
    <name evidence="2" type="ORF">VNO77_22816</name>
</gene>
<dbReference type="Proteomes" id="UP001367508">
    <property type="component" value="Unassembled WGS sequence"/>
</dbReference>
<evidence type="ECO:0000313" key="2">
    <source>
        <dbReference type="EMBL" id="KAK7328699.1"/>
    </source>
</evidence>
<dbReference type="EMBL" id="JAYMYQ010000005">
    <property type="protein sequence ID" value="KAK7328699.1"/>
    <property type="molecule type" value="Genomic_DNA"/>
</dbReference>